<dbReference type="PANTHER" id="PTHR30231:SF4">
    <property type="entry name" value="PROTEIN NEN2"/>
    <property type="match status" value="1"/>
</dbReference>
<organism evidence="10 11">
    <name type="scientific">Magnetospirillum aberrantis SpK</name>
    <dbReference type="NCBI Taxonomy" id="908842"/>
    <lineage>
        <taxon>Bacteria</taxon>
        <taxon>Pseudomonadati</taxon>
        <taxon>Pseudomonadota</taxon>
        <taxon>Alphaproteobacteria</taxon>
        <taxon>Rhodospirillales</taxon>
        <taxon>Rhodospirillaceae</taxon>
        <taxon>Magnetospirillum</taxon>
    </lineage>
</organism>
<dbReference type="GO" id="GO:0005829">
    <property type="term" value="C:cytosol"/>
    <property type="evidence" value="ECO:0007669"/>
    <property type="project" value="TreeGrafter"/>
</dbReference>
<evidence type="ECO:0000256" key="1">
    <source>
        <dbReference type="ARBA" id="ARBA00012417"/>
    </source>
</evidence>
<dbReference type="CDD" id="cd06127">
    <property type="entry name" value="DEDDh"/>
    <property type="match status" value="1"/>
</dbReference>
<dbReference type="SMART" id="SM00479">
    <property type="entry name" value="EXOIII"/>
    <property type="match status" value="1"/>
</dbReference>
<keyword evidence="2" id="KW-0540">Nuclease</keyword>
<comment type="subunit">
    <text evidence="6">DNA polymerase III contains a core (composed of alpha, epsilon and theta chains) that associates with a tau subunit. This core dimerizes to form the POLIII' complex. PolIII' associates with the gamma complex (composed of gamma, delta, delta', psi and chi chains) and with the beta chain to form the complete DNA polymerase III complex.</text>
</comment>
<dbReference type="PANTHER" id="PTHR30231">
    <property type="entry name" value="DNA POLYMERASE III SUBUNIT EPSILON"/>
    <property type="match status" value="1"/>
</dbReference>
<sequence>MFALAWKVVDFLVVRKAKQLAADIRAIAHGGNRDTVDPARYAILTPLPESLNGLTARIGHLRKELAEGLDRATAKSEETAARLAAILNDLHEGVVVCNLRHQVVLYNSVAMDMLVDSGQLGLGRSLFETVARDPVVHMLEMLVHRAELAGKGTPFLAGTTDGHMLLQARMTLIHGPDDEVTGYVVTMVDAGPQVAALGRRDALLREVAEELEQPLLRLRVAADNPSIVAHEAEQIDKAVKRVTAGYQRALAEWWPMTDLHSGDFFGLVARRFEGEDLKVSVTGLPLWLHADSHSLALAVEALIRQISERFGLAEIDLAATGNGDECWLEVGWGGATAARPALEAWLGKPLPMLGGMTVRDVLVHHAGDGFRQEHRTGRSWLCLPMRKGVETRLHPRPSILPSRPEFYDLGLLDNTRSIGERGHQPLRALTFVVFDTETTGLAPSQGDQIVQIGAVRVVNGRILTGENFNRIVNPGRPIPPESIRFHGITDDMARDKPPLGVVLPQFKTYAADSVLVAHNAAFDLKFLRMHEREFGVRFDNPVLDTMMLSNYLDGADAGHSLDAICDRFGIEITDRHTALGDAVVTAAVLLRQIEMLEERGISTLDQVVKELDINVQLHQRQLQL</sequence>
<dbReference type="Pfam" id="PF00989">
    <property type="entry name" value="PAS"/>
    <property type="match status" value="1"/>
</dbReference>
<dbReference type="GO" id="GO:0008408">
    <property type="term" value="F:3'-5' exonuclease activity"/>
    <property type="evidence" value="ECO:0007669"/>
    <property type="project" value="TreeGrafter"/>
</dbReference>
<dbReference type="Pfam" id="PF00929">
    <property type="entry name" value="RNase_T"/>
    <property type="match status" value="1"/>
</dbReference>
<evidence type="ECO:0000256" key="6">
    <source>
        <dbReference type="ARBA" id="ARBA00026073"/>
    </source>
</evidence>
<dbReference type="InterPro" id="IPR000014">
    <property type="entry name" value="PAS"/>
</dbReference>
<dbReference type="Gene3D" id="3.30.450.20">
    <property type="entry name" value="PAS domain"/>
    <property type="match status" value="1"/>
</dbReference>
<keyword evidence="4" id="KW-0269">Exonuclease</keyword>
<proteinExistence type="predicted"/>
<evidence type="ECO:0000256" key="4">
    <source>
        <dbReference type="ARBA" id="ARBA00022839"/>
    </source>
</evidence>
<dbReference type="EC" id="2.7.7.7" evidence="1"/>
<comment type="catalytic activity">
    <reaction evidence="7">
        <text>DNA(n) + a 2'-deoxyribonucleoside 5'-triphosphate = DNA(n+1) + diphosphate</text>
        <dbReference type="Rhea" id="RHEA:22508"/>
        <dbReference type="Rhea" id="RHEA-COMP:17339"/>
        <dbReference type="Rhea" id="RHEA-COMP:17340"/>
        <dbReference type="ChEBI" id="CHEBI:33019"/>
        <dbReference type="ChEBI" id="CHEBI:61560"/>
        <dbReference type="ChEBI" id="CHEBI:173112"/>
        <dbReference type="EC" id="2.7.7.7"/>
    </reaction>
</comment>
<feature type="domain" description="PAS" evidence="8">
    <location>
        <begin position="81"/>
        <end position="147"/>
    </location>
</feature>
<dbReference type="GO" id="GO:0003887">
    <property type="term" value="F:DNA-directed DNA polymerase activity"/>
    <property type="evidence" value="ECO:0007669"/>
    <property type="project" value="UniProtKB-EC"/>
</dbReference>
<dbReference type="SUPFAM" id="SSF53098">
    <property type="entry name" value="Ribonuclease H-like"/>
    <property type="match status" value="1"/>
</dbReference>
<dbReference type="InterPro" id="IPR013520">
    <property type="entry name" value="Ribonucl_H"/>
</dbReference>
<dbReference type="Proteomes" id="UP000480684">
    <property type="component" value="Unassembled WGS sequence"/>
</dbReference>
<dbReference type="FunFam" id="3.30.420.10:FF:000045">
    <property type="entry name" value="3'-5' exonuclease DinG"/>
    <property type="match status" value="1"/>
</dbReference>
<name>A0A7C9QS72_9PROT</name>
<dbReference type="InterPro" id="IPR036397">
    <property type="entry name" value="RNaseH_sf"/>
</dbReference>
<gene>
    <name evidence="10" type="ORF">G4223_04350</name>
</gene>
<dbReference type="InterPro" id="IPR013767">
    <property type="entry name" value="PAS_fold"/>
</dbReference>
<dbReference type="Gene3D" id="3.30.420.10">
    <property type="entry name" value="Ribonuclease H-like superfamily/Ribonuclease H"/>
    <property type="match status" value="1"/>
</dbReference>
<keyword evidence="3" id="KW-0378">Hydrolase</keyword>
<evidence type="ECO:0000256" key="3">
    <source>
        <dbReference type="ARBA" id="ARBA00022801"/>
    </source>
</evidence>
<dbReference type="GO" id="GO:0006260">
    <property type="term" value="P:DNA replication"/>
    <property type="evidence" value="ECO:0007669"/>
    <property type="project" value="InterPro"/>
</dbReference>
<reference evidence="10 11" key="1">
    <citation type="submission" date="2020-02" db="EMBL/GenBank/DDBJ databases">
        <authorList>
            <person name="Dziuba M."/>
            <person name="Kuznetsov B."/>
            <person name="Mardanov A."/>
            <person name="Ravin N."/>
            <person name="Grouzdev D."/>
        </authorList>
    </citation>
    <scope>NUCLEOTIDE SEQUENCE [LARGE SCALE GENOMIC DNA]</scope>
    <source>
        <strain evidence="10 11">SpK</strain>
    </source>
</reference>
<dbReference type="InterPro" id="IPR012337">
    <property type="entry name" value="RNaseH-like_sf"/>
</dbReference>
<dbReference type="GO" id="GO:0006355">
    <property type="term" value="P:regulation of DNA-templated transcription"/>
    <property type="evidence" value="ECO:0007669"/>
    <property type="project" value="InterPro"/>
</dbReference>
<evidence type="ECO:0000256" key="7">
    <source>
        <dbReference type="ARBA" id="ARBA00049244"/>
    </source>
</evidence>
<evidence type="ECO:0000259" key="8">
    <source>
        <dbReference type="SMART" id="SM00091"/>
    </source>
</evidence>
<dbReference type="SMART" id="SM00091">
    <property type="entry name" value="PAS"/>
    <property type="match status" value="1"/>
</dbReference>
<evidence type="ECO:0000256" key="2">
    <source>
        <dbReference type="ARBA" id="ARBA00022722"/>
    </source>
</evidence>
<accession>A0A7C9QS72</accession>
<dbReference type="CDD" id="cd00130">
    <property type="entry name" value="PAS"/>
    <property type="match status" value="1"/>
</dbReference>
<evidence type="ECO:0000313" key="11">
    <source>
        <dbReference type="Proteomes" id="UP000480684"/>
    </source>
</evidence>
<comment type="caution">
    <text evidence="10">The sequence shown here is derived from an EMBL/GenBank/DDBJ whole genome shotgun (WGS) entry which is preliminary data.</text>
</comment>
<protein>
    <recommendedName>
        <fullName evidence="1">DNA-directed DNA polymerase</fullName>
        <ecNumber evidence="1">2.7.7.7</ecNumber>
    </recommendedName>
</protein>
<feature type="domain" description="Exonuclease" evidence="9">
    <location>
        <begin position="430"/>
        <end position="598"/>
    </location>
</feature>
<dbReference type="SUPFAM" id="SSF55785">
    <property type="entry name" value="PYP-like sensor domain (PAS domain)"/>
    <property type="match status" value="1"/>
</dbReference>
<dbReference type="AlphaFoldDB" id="A0A7C9QS72"/>
<comment type="function">
    <text evidence="5">DNA polymerase III is a complex, multichain enzyme responsible for most of the replicative synthesis in bacteria. The epsilon subunit contain the editing function and is a proofreading 3'-5' exonuclease.</text>
</comment>
<evidence type="ECO:0000313" key="10">
    <source>
        <dbReference type="EMBL" id="NFV79338.1"/>
    </source>
</evidence>
<evidence type="ECO:0000256" key="5">
    <source>
        <dbReference type="ARBA" id="ARBA00025483"/>
    </source>
</evidence>
<dbReference type="GO" id="GO:0003677">
    <property type="term" value="F:DNA binding"/>
    <property type="evidence" value="ECO:0007669"/>
    <property type="project" value="InterPro"/>
</dbReference>
<evidence type="ECO:0000259" key="9">
    <source>
        <dbReference type="SMART" id="SM00479"/>
    </source>
</evidence>
<keyword evidence="11" id="KW-1185">Reference proteome</keyword>
<dbReference type="InterPro" id="IPR035965">
    <property type="entry name" value="PAS-like_dom_sf"/>
</dbReference>
<dbReference type="NCBIfam" id="TIGR00573">
    <property type="entry name" value="dnaq"/>
    <property type="match status" value="1"/>
</dbReference>
<dbReference type="EMBL" id="JAAIYP010000026">
    <property type="protein sequence ID" value="NFV79338.1"/>
    <property type="molecule type" value="Genomic_DNA"/>
</dbReference>
<dbReference type="InterPro" id="IPR006054">
    <property type="entry name" value="DnaQ"/>
</dbReference>